<proteinExistence type="predicted"/>
<dbReference type="InParanoid" id="A0A0C3E2Z7"/>
<dbReference type="EMBL" id="KN822014">
    <property type="protein sequence ID" value="KIM67145.1"/>
    <property type="molecule type" value="Genomic_DNA"/>
</dbReference>
<dbReference type="Proteomes" id="UP000053989">
    <property type="component" value="Unassembled WGS sequence"/>
</dbReference>
<keyword evidence="3" id="KW-1185">Reference proteome</keyword>
<feature type="compositionally biased region" description="Basic residues" evidence="1">
    <location>
        <begin position="8"/>
        <end position="24"/>
    </location>
</feature>
<feature type="region of interest" description="Disordered" evidence="1">
    <location>
        <begin position="1"/>
        <end position="24"/>
    </location>
</feature>
<evidence type="ECO:0000313" key="3">
    <source>
        <dbReference type="Proteomes" id="UP000053989"/>
    </source>
</evidence>
<evidence type="ECO:0000256" key="1">
    <source>
        <dbReference type="SAM" id="MobiDB-lite"/>
    </source>
</evidence>
<evidence type="ECO:0000313" key="2">
    <source>
        <dbReference type="EMBL" id="KIM67145.1"/>
    </source>
</evidence>
<sequence length="167" mass="18695">MQLSQKKALSKKKTARREQVKKRHSFKGKTMLPLIIVADQCTSAVKKNPSSVSATSRDALLSEGKFIVDWFISTVENIPARMSANNPPGSVTVSIAEIGEMLEDNKAMFACLDRCNRSLDQIESAAIYDLETSYGLEIVRGLRLRGGVILWVNHASRNFRFSLHVRR</sequence>
<accession>A0A0C3E2Z7</accession>
<organism evidence="2 3">
    <name type="scientific">Scleroderma citrinum Foug A</name>
    <dbReference type="NCBI Taxonomy" id="1036808"/>
    <lineage>
        <taxon>Eukaryota</taxon>
        <taxon>Fungi</taxon>
        <taxon>Dikarya</taxon>
        <taxon>Basidiomycota</taxon>
        <taxon>Agaricomycotina</taxon>
        <taxon>Agaricomycetes</taxon>
        <taxon>Agaricomycetidae</taxon>
        <taxon>Boletales</taxon>
        <taxon>Sclerodermatineae</taxon>
        <taxon>Sclerodermataceae</taxon>
        <taxon>Scleroderma</taxon>
    </lineage>
</organism>
<dbReference type="AlphaFoldDB" id="A0A0C3E2Z7"/>
<reference evidence="3" key="2">
    <citation type="submission" date="2015-01" db="EMBL/GenBank/DDBJ databases">
        <title>Evolutionary Origins and Diversification of the Mycorrhizal Mutualists.</title>
        <authorList>
            <consortium name="DOE Joint Genome Institute"/>
            <consortium name="Mycorrhizal Genomics Consortium"/>
            <person name="Kohler A."/>
            <person name="Kuo A."/>
            <person name="Nagy L.G."/>
            <person name="Floudas D."/>
            <person name="Copeland A."/>
            <person name="Barry K.W."/>
            <person name="Cichocki N."/>
            <person name="Veneault-Fourrey C."/>
            <person name="LaButti K."/>
            <person name="Lindquist E.A."/>
            <person name="Lipzen A."/>
            <person name="Lundell T."/>
            <person name="Morin E."/>
            <person name="Murat C."/>
            <person name="Riley R."/>
            <person name="Ohm R."/>
            <person name="Sun H."/>
            <person name="Tunlid A."/>
            <person name="Henrissat B."/>
            <person name="Grigoriev I.V."/>
            <person name="Hibbett D.S."/>
            <person name="Martin F."/>
        </authorList>
    </citation>
    <scope>NUCLEOTIDE SEQUENCE [LARGE SCALE GENOMIC DNA]</scope>
    <source>
        <strain evidence="3">Foug A</strain>
    </source>
</reference>
<dbReference type="HOGENOM" id="CLU_1826449_0_0_1"/>
<gene>
    <name evidence="2" type="ORF">SCLCIDRAFT_1210630</name>
</gene>
<protein>
    <submittedName>
        <fullName evidence="2">Uncharacterized protein</fullName>
    </submittedName>
</protein>
<name>A0A0C3E2Z7_9AGAM</name>
<reference evidence="2 3" key="1">
    <citation type="submission" date="2014-04" db="EMBL/GenBank/DDBJ databases">
        <authorList>
            <consortium name="DOE Joint Genome Institute"/>
            <person name="Kuo A."/>
            <person name="Kohler A."/>
            <person name="Nagy L.G."/>
            <person name="Floudas D."/>
            <person name="Copeland A."/>
            <person name="Barry K.W."/>
            <person name="Cichocki N."/>
            <person name="Veneault-Fourrey C."/>
            <person name="LaButti K."/>
            <person name="Lindquist E.A."/>
            <person name="Lipzen A."/>
            <person name="Lundell T."/>
            <person name="Morin E."/>
            <person name="Murat C."/>
            <person name="Sun H."/>
            <person name="Tunlid A."/>
            <person name="Henrissat B."/>
            <person name="Grigoriev I.V."/>
            <person name="Hibbett D.S."/>
            <person name="Martin F."/>
            <person name="Nordberg H.P."/>
            <person name="Cantor M.N."/>
            <person name="Hua S.X."/>
        </authorList>
    </citation>
    <scope>NUCLEOTIDE SEQUENCE [LARGE SCALE GENOMIC DNA]</scope>
    <source>
        <strain evidence="2 3">Foug A</strain>
    </source>
</reference>